<dbReference type="Pfam" id="PF00078">
    <property type="entry name" value="RVT_1"/>
    <property type="match status" value="1"/>
</dbReference>
<dbReference type="PANTHER" id="PTHR46890:SF48">
    <property type="entry name" value="RNA-DIRECTED DNA POLYMERASE"/>
    <property type="match status" value="1"/>
</dbReference>
<dbReference type="EMBL" id="JAIQCV010000007">
    <property type="protein sequence ID" value="KAH1083049.1"/>
    <property type="molecule type" value="Genomic_DNA"/>
</dbReference>
<gene>
    <name evidence="2" type="ORF">J1N35_022810</name>
</gene>
<accession>A0A9D4A3U2</accession>
<name>A0A9D4A3U2_9ROSI</name>
<sequence length="118" mass="13420">MDLCQDVLNGYKDVACLNDSLVILIPKTKDPNDMTNFRPISLCMVIYKTISKVLANHPKEALPFFISQNQSAFVLGRMIYNNIIITDELMHYLQSLKNSPNKGFVVKLDMSKAYDCVE</sequence>
<feature type="domain" description="Reverse transcriptase" evidence="1">
    <location>
        <begin position="25"/>
        <end position="117"/>
    </location>
</feature>
<reference evidence="2 3" key="1">
    <citation type="journal article" date="2021" name="Plant Biotechnol. J.">
        <title>Multi-omics assisted identification of the key and species-specific regulatory components of drought-tolerant mechanisms in Gossypium stocksii.</title>
        <authorList>
            <person name="Yu D."/>
            <person name="Ke L."/>
            <person name="Zhang D."/>
            <person name="Wu Y."/>
            <person name="Sun Y."/>
            <person name="Mei J."/>
            <person name="Sun J."/>
            <person name="Sun Y."/>
        </authorList>
    </citation>
    <scope>NUCLEOTIDE SEQUENCE [LARGE SCALE GENOMIC DNA]</scope>
    <source>
        <strain evidence="3">cv. E1</strain>
        <tissue evidence="2">Leaf</tissue>
    </source>
</reference>
<organism evidence="2 3">
    <name type="scientific">Gossypium stocksii</name>
    <dbReference type="NCBI Taxonomy" id="47602"/>
    <lineage>
        <taxon>Eukaryota</taxon>
        <taxon>Viridiplantae</taxon>
        <taxon>Streptophyta</taxon>
        <taxon>Embryophyta</taxon>
        <taxon>Tracheophyta</taxon>
        <taxon>Spermatophyta</taxon>
        <taxon>Magnoliopsida</taxon>
        <taxon>eudicotyledons</taxon>
        <taxon>Gunneridae</taxon>
        <taxon>Pentapetalae</taxon>
        <taxon>rosids</taxon>
        <taxon>malvids</taxon>
        <taxon>Malvales</taxon>
        <taxon>Malvaceae</taxon>
        <taxon>Malvoideae</taxon>
        <taxon>Gossypium</taxon>
    </lineage>
</organism>
<protein>
    <recommendedName>
        <fullName evidence="1">Reverse transcriptase domain-containing protein</fullName>
    </recommendedName>
</protein>
<evidence type="ECO:0000259" key="1">
    <source>
        <dbReference type="Pfam" id="PF00078"/>
    </source>
</evidence>
<keyword evidence="3" id="KW-1185">Reference proteome</keyword>
<proteinExistence type="predicted"/>
<dbReference type="Proteomes" id="UP000828251">
    <property type="component" value="Unassembled WGS sequence"/>
</dbReference>
<dbReference type="InterPro" id="IPR000477">
    <property type="entry name" value="RT_dom"/>
</dbReference>
<comment type="caution">
    <text evidence="2">The sequence shown here is derived from an EMBL/GenBank/DDBJ whole genome shotgun (WGS) entry which is preliminary data.</text>
</comment>
<dbReference type="PANTHER" id="PTHR46890">
    <property type="entry name" value="NON-LTR RETROLELEMENT REVERSE TRANSCRIPTASE-LIKE PROTEIN-RELATED"/>
    <property type="match status" value="1"/>
</dbReference>
<evidence type="ECO:0000313" key="2">
    <source>
        <dbReference type="EMBL" id="KAH1083049.1"/>
    </source>
</evidence>
<evidence type="ECO:0000313" key="3">
    <source>
        <dbReference type="Proteomes" id="UP000828251"/>
    </source>
</evidence>
<dbReference type="OrthoDB" id="998883at2759"/>
<dbReference type="InterPro" id="IPR052343">
    <property type="entry name" value="Retrotransposon-Effector_Assoc"/>
</dbReference>
<dbReference type="AlphaFoldDB" id="A0A9D4A3U2"/>